<evidence type="ECO:0000313" key="6">
    <source>
        <dbReference type="Proteomes" id="UP000236333"/>
    </source>
</evidence>
<evidence type="ECO:0000256" key="3">
    <source>
        <dbReference type="ARBA" id="ARBA00023180"/>
    </source>
</evidence>
<dbReference type="EMBL" id="PGGS01000039">
    <property type="protein sequence ID" value="PNH11070.1"/>
    <property type="molecule type" value="Genomic_DNA"/>
</dbReference>
<keyword evidence="3" id="KW-0325">Glycoprotein</keyword>
<evidence type="ECO:0000313" key="5">
    <source>
        <dbReference type="EMBL" id="PNH11070.1"/>
    </source>
</evidence>
<evidence type="ECO:0000256" key="2">
    <source>
        <dbReference type="ARBA" id="ARBA00022553"/>
    </source>
</evidence>
<evidence type="ECO:0000256" key="1">
    <source>
        <dbReference type="ARBA" id="ARBA00009191"/>
    </source>
</evidence>
<dbReference type="InterPro" id="IPR011042">
    <property type="entry name" value="6-blade_b-propeller_TolB-like"/>
</dbReference>
<accession>A0A2J8AEX9</accession>
<proteinExistence type="inferred from homology"/>
<dbReference type="GO" id="GO:0016787">
    <property type="term" value="F:hydrolase activity"/>
    <property type="evidence" value="ECO:0007669"/>
    <property type="project" value="TreeGrafter"/>
</dbReference>
<comment type="caution">
    <text evidence="5">The sequence shown here is derived from an EMBL/GenBank/DDBJ whole genome shotgun (WGS) entry which is preliminary data.</text>
</comment>
<evidence type="ECO:0000259" key="4">
    <source>
        <dbReference type="Pfam" id="PF03088"/>
    </source>
</evidence>
<dbReference type="SUPFAM" id="SSF63829">
    <property type="entry name" value="Calcium-dependent phosphotriesterase"/>
    <property type="match status" value="1"/>
</dbReference>
<protein>
    <submittedName>
        <fullName evidence="5">Adipocyte plasma membrane-associated protein</fullName>
    </submittedName>
</protein>
<keyword evidence="6" id="KW-1185">Reference proteome</keyword>
<sequence>MEAQAGPPVDPAAQLRTALGFDEDGPGLMMLEKASGKLVTLANRVSSGAAVGHGSHISFTNGLEVSRETGAIYFSEAQAIPVDLFPGGGVGAPSFYSIFHGFLFGMLSGAPAGRLLRYDPATARTEVLAGELWYGNGVALSADEDFVLVVESIRTRVMRATKHKAASHRGSGQR</sequence>
<dbReference type="PANTHER" id="PTHR10426:SF88">
    <property type="entry name" value="ADIPOCYTE PLASMA MEMBRANE-ASSOCIATED PROTEIN HEMOMUCIN-RELATED"/>
    <property type="match status" value="1"/>
</dbReference>
<dbReference type="Pfam" id="PF03088">
    <property type="entry name" value="Str_synth"/>
    <property type="match status" value="1"/>
</dbReference>
<dbReference type="Gene3D" id="2.120.10.30">
    <property type="entry name" value="TolB, C-terminal domain"/>
    <property type="match status" value="1"/>
</dbReference>
<gene>
    <name evidence="5" type="ORF">TSOC_002138</name>
</gene>
<dbReference type="Proteomes" id="UP000236333">
    <property type="component" value="Unassembled WGS sequence"/>
</dbReference>
<feature type="domain" description="Strictosidine synthase conserved region" evidence="4">
    <location>
        <begin position="100"/>
        <end position="159"/>
    </location>
</feature>
<reference evidence="5 6" key="1">
    <citation type="journal article" date="2017" name="Mol. Biol. Evol.">
        <title>The 4-celled Tetrabaena socialis nuclear genome reveals the essential components for genetic control of cell number at the origin of multicellularity in the volvocine lineage.</title>
        <authorList>
            <person name="Featherston J."/>
            <person name="Arakaki Y."/>
            <person name="Hanschen E.R."/>
            <person name="Ferris P.J."/>
            <person name="Michod R.E."/>
            <person name="Olson B.J.S.C."/>
            <person name="Nozaki H."/>
            <person name="Durand P.M."/>
        </authorList>
    </citation>
    <scope>NUCLEOTIDE SEQUENCE [LARGE SCALE GENOMIC DNA]</scope>
    <source>
        <strain evidence="5 6">NIES-571</strain>
    </source>
</reference>
<keyword evidence="2" id="KW-0597">Phosphoprotein</keyword>
<comment type="similarity">
    <text evidence="1">Belongs to the strictosidine synthase family.</text>
</comment>
<organism evidence="5 6">
    <name type="scientific">Tetrabaena socialis</name>
    <dbReference type="NCBI Taxonomy" id="47790"/>
    <lineage>
        <taxon>Eukaryota</taxon>
        <taxon>Viridiplantae</taxon>
        <taxon>Chlorophyta</taxon>
        <taxon>core chlorophytes</taxon>
        <taxon>Chlorophyceae</taxon>
        <taxon>CS clade</taxon>
        <taxon>Chlamydomonadales</taxon>
        <taxon>Tetrabaenaceae</taxon>
        <taxon>Tetrabaena</taxon>
    </lineage>
</organism>
<dbReference type="GO" id="GO:0012505">
    <property type="term" value="C:endomembrane system"/>
    <property type="evidence" value="ECO:0007669"/>
    <property type="project" value="TreeGrafter"/>
</dbReference>
<dbReference type="AlphaFoldDB" id="A0A2J8AEX9"/>
<dbReference type="PANTHER" id="PTHR10426">
    <property type="entry name" value="STRICTOSIDINE SYNTHASE-RELATED"/>
    <property type="match status" value="1"/>
</dbReference>
<name>A0A2J8AEX9_9CHLO</name>
<dbReference type="OrthoDB" id="5307922at2759"/>
<dbReference type="InterPro" id="IPR018119">
    <property type="entry name" value="Strictosidine_synth_cons-reg"/>
</dbReference>